<dbReference type="InterPro" id="IPR045886">
    <property type="entry name" value="ThiF/MoeB/HesA"/>
</dbReference>
<dbReference type="SUPFAM" id="SSF51556">
    <property type="entry name" value="Metallo-dependent hydrolases"/>
    <property type="match status" value="1"/>
</dbReference>
<dbReference type="Gene3D" id="3.20.20.140">
    <property type="entry name" value="Metal-dependent hydrolases"/>
    <property type="match status" value="1"/>
</dbReference>
<dbReference type="Gene3D" id="3.40.50.720">
    <property type="entry name" value="NAD(P)-binding Rossmann-like Domain"/>
    <property type="match status" value="1"/>
</dbReference>
<dbReference type="AlphaFoldDB" id="A0A7R9WA70"/>
<accession>A0A7R9WA70</accession>
<dbReference type="GO" id="GO:0016788">
    <property type="term" value="F:hydrolase activity, acting on ester bonds"/>
    <property type="evidence" value="ECO:0007669"/>
    <property type="project" value="InterPro"/>
</dbReference>
<dbReference type="PANTHER" id="PTHR43267">
    <property type="entry name" value="TRNA THREONYLCARBAMOYLADENOSINE DEHYDRATASE"/>
    <property type="match status" value="1"/>
</dbReference>
<evidence type="ECO:0000259" key="2">
    <source>
        <dbReference type="Pfam" id="PF00899"/>
    </source>
</evidence>
<dbReference type="InterPro" id="IPR035985">
    <property type="entry name" value="Ubiquitin-activating_enz"/>
</dbReference>
<dbReference type="InterPro" id="IPR032466">
    <property type="entry name" value="Metal_Hydrolase"/>
</dbReference>
<dbReference type="InterPro" id="IPR000594">
    <property type="entry name" value="ThiF_NAD_FAD-bd"/>
</dbReference>
<gene>
    <name evidence="3" type="ORF">OMED0937_LOCUS13</name>
</gene>
<dbReference type="CDD" id="cd01310">
    <property type="entry name" value="TatD_DNAse"/>
    <property type="match status" value="1"/>
</dbReference>
<protein>
    <recommendedName>
        <fullName evidence="2">THIF-type NAD/FAD binding fold domain-containing protein</fullName>
    </recommendedName>
</protein>
<feature type="region of interest" description="Disordered" evidence="1">
    <location>
        <begin position="385"/>
        <end position="415"/>
    </location>
</feature>
<feature type="domain" description="THIF-type NAD/FAD binding fold" evidence="2">
    <location>
        <begin position="62"/>
        <end position="222"/>
    </location>
</feature>
<dbReference type="InterPro" id="IPR001130">
    <property type="entry name" value="TatD-like"/>
</dbReference>
<feature type="region of interest" description="Disordered" evidence="1">
    <location>
        <begin position="255"/>
        <end position="277"/>
    </location>
</feature>
<dbReference type="SUPFAM" id="SSF69572">
    <property type="entry name" value="Activating enzymes of the ubiquitin-like proteins"/>
    <property type="match status" value="1"/>
</dbReference>
<name>A0A7R9WA70_9CHLO</name>
<evidence type="ECO:0000256" key="1">
    <source>
        <dbReference type="SAM" id="MobiDB-lite"/>
    </source>
</evidence>
<dbReference type="GO" id="GO:0008641">
    <property type="term" value="F:ubiquitin-like modifier activating enzyme activity"/>
    <property type="evidence" value="ECO:0007669"/>
    <property type="project" value="InterPro"/>
</dbReference>
<dbReference type="GO" id="GO:0061503">
    <property type="term" value="F:tRNA threonylcarbamoyladenosine dehydratase"/>
    <property type="evidence" value="ECO:0007669"/>
    <property type="project" value="TreeGrafter"/>
</dbReference>
<dbReference type="GO" id="GO:0061504">
    <property type="term" value="P:cyclic threonylcarbamoyladenosine biosynthetic process"/>
    <property type="evidence" value="ECO:0007669"/>
    <property type="project" value="TreeGrafter"/>
</dbReference>
<dbReference type="CDD" id="cd00755">
    <property type="entry name" value="YgdL_like"/>
    <property type="match status" value="1"/>
</dbReference>
<dbReference type="EMBL" id="HBEE01000015">
    <property type="protein sequence ID" value="CAD8318653.1"/>
    <property type="molecule type" value="Transcribed_RNA"/>
</dbReference>
<sequence length="681" mass="74214">MSCTRALLHTPQRATPRALDVHRRISFVRTRVRARATPTPTPPDADACALASPWRFEGTKRLYGAERFAALERAHVLVIGLGGVGSWAVEALARSGIGALTLADLDDVCETNVNRQVAALTSTVGMSKAHVLAKRVRDINPDCDVRIVEDFVQGWNVEAIVERGEGARRAAADDADEDEDVSGAWRRPDYVLDAIDKERDKAAIVAYCVHARVPLCVTGGAGGLDSLQDVRADDLSSTTFNRLASMTRKTLRKDYNFPKDTEGPTFPGGKKSAAKKARKSSKWGVKCVYAPENQNVFKTAGTKGRGGIGCDGVGGSAVFVTGAIGFKAASEIALDLMQEKTSSSSNYGPATTGWRSRVWPSTATVAVDGSSDTVEGIPHDIVSSTNVTETDELIDSNETAKGLEPSKRDASQPTSANLAAAAKLDAEEIFDAHCHWHLDGDQKVVRELCARLAGACMTTTRPGDWNDALAIREGDQPVNVPVALGVHPWWAHLEKESKDAWMTRLRDAVTSVPSCVVGEIGLDKVAVPPDADADYENQLDCFARQLALATELKKPVVVHCVKATGDMQRMFREAPDLPPRIYMHSFGGSSEFLRQLTTMKKYGDRFYFGFSSVINLRSPKTQDIIRTTPDDRLLLESDLCDPMRAEYELRIMLAFIADVKGWSVNDAARITRENANRFYGE</sequence>
<proteinExistence type="predicted"/>
<dbReference type="Pfam" id="PF01026">
    <property type="entry name" value="TatD_DNase"/>
    <property type="match status" value="1"/>
</dbReference>
<reference evidence="3" key="1">
    <citation type="submission" date="2021-01" db="EMBL/GenBank/DDBJ databases">
        <authorList>
            <person name="Corre E."/>
            <person name="Pelletier E."/>
            <person name="Niang G."/>
            <person name="Scheremetjew M."/>
            <person name="Finn R."/>
            <person name="Kale V."/>
            <person name="Holt S."/>
            <person name="Cochrane G."/>
            <person name="Meng A."/>
            <person name="Brown T."/>
            <person name="Cohen L."/>
        </authorList>
    </citation>
    <scope>NUCLEOTIDE SEQUENCE</scope>
    <source>
        <strain evidence="3">Clade-D-RCC2593</strain>
    </source>
</reference>
<dbReference type="PANTHER" id="PTHR43267:SF1">
    <property type="entry name" value="TRNA THREONYLCARBAMOYLADENOSINE DEHYDRATASE"/>
    <property type="match status" value="1"/>
</dbReference>
<dbReference type="Pfam" id="PF00899">
    <property type="entry name" value="ThiF"/>
    <property type="match status" value="1"/>
</dbReference>
<organism evidence="3">
    <name type="scientific">Ostreococcus mediterraneus</name>
    <dbReference type="NCBI Taxonomy" id="1486918"/>
    <lineage>
        <taxon>Eukaryota</taxon>
        <taxon>Viridiplantae</taxon>
        <taxon>Chlorophyta</taxon>
        <taxon>Mamiellophyceae</taxon>
        <taxon>Mamiellales</taxon>
        <taxon>Bathycoccaceae</taxon>
        <taxon>Ostreococcus</taxon>
    </lineage>
</organism>
<evidence type="ECO:0000313" key="3">
    <source>
        <dbReference type="EMBL" id="CAD8318653.1"/>
    </source>
</evidence>